<keyword evidence="4 12" id="KW-0479">Metal-binding</keyword>
<comment type="function">
    <text evidence="12">Catalyzes the conversion of heme O to heme A by two successive hydroxylations of the methyl group at C8. The first hydroxylation forms heme I, the second hydroxylation results in an unstable dihydroxymethyl group, which spontaneously dehydrates, resulting in the formyl group of heme A.</text>
</comment>
<dbReference type="GO" id="GO:0120547">
    <property type="term" value="F:heme A synthase activity"/>
    <property type="evidence" value="ECO:0007669"/>
    <property type="project" value="UniProtKB-EC"/>
</dbReference>
<evidence type="ECO:0000256" key="9">
    <source>
        <dbReference type="ARBA" id="ARBA00023136"/>
    </source>
</evidence>
<keyword evidence="9 12" id="KW-0472">Membrane</keyword>
<keyword evidence="8 12" id="KW-0350">Heme biosynthesis</keyword>
<evidence type="ECO:0000256" key="6">
    <source>
        <dbReference type="ARBA" id="ARBA00023002"/>
    </source>
</evidence>
<keyword evidence="6 12" id="KW-0560">Oxidoreductase</keyword>
<comment type="subcellular location">
    <subcellularLocation>
        <location evidence="12">Cell membrane</location>
        <topology evidence="12">Multi-pass membrane protein</topology>
    </subcellularLocation>
    <subcellularLocation>
        <location evidence="2">Membrane</location>
        <topology evidence="2">Multi-pass membrane protein</topology>
    </subcellularLocation>
</comment>
<sequence>MQTNSSGSVPSVISDKYTQSHIPIAIWLLICCALVFAMIVVGGVTRLTGSGLSIVEWKPIVGTIPPISQEDWEVLLEKYRQIPQYEQVNKGMTLDEFKGIFWWEYFHRLLGRLIGLVYFIPFVYFIVRKRIDRLLGLKLSGIFALGALQGLMGWYMVMSGLADNVYVSQYRLTAHLGLAFIIYAAMFWVATGLLSPSNTHLSAPVSVHKLKRFAWLLTGLIFVMVLSGGLVAGIHAGRAYNTFPLMDGFLIPPAMFVLEPWYRNFFDNITTVQFDHRLIAWLLIFSVPWFWFRAKQLSLSCSSRLACHLLLLMLLIQAGLGITTLLLSVPLTFAAAHQAGAVLLFTAGLWVCRKLS</sequence>
<dbReference type="GO" id="GO:0006784">
    <property type="term" value="P:heme A biosynthetic process"/>
    <property type="evidence" value="ECO:0007669"/>
    <property type="project" value="UniProtKB-UniRule"/>
</dbReference>
<dbReference type="InterPro" id="IPR003780">
    <property type="entry name" value="COX15/CtaA_fam"/>
</dbReference>
<feature type="binding site" description="axial binding residue" evidence="12">
    <location>
        <position position="276"/>
    </location>
    <ligand>
        <name>heme</name>
        <dbReference type="ChEBI" id="CHEBI:30413"/>
    </ligand>
    <ligandPart>
        <name>Fe</name>
        <dbReference type="ChEBI" id="CHEBI:18248"/>
    </ligandPart>
</feature>
<dbReference type="GO" id="GO:0046872">
    <property type="term" value="F:metal ion binding"/>
    <property type="evidence" value="ECO:0007669"/>
    <property type="project" value="UniProtKB-KW"/>
</dbReference>
<dbReference type="Pfam" id="PF02628">
    <property type="entry name" value="COX15-CtaA"/>
    <property type="match status" value="1"/>
</dbReference>
<evidence type="ECO:0000256" key="1">
    <source>
        <dbReference type="ARBA" id="ARBA00001970"/>
    </source>
</evidence>
<comment type="subunit">
    <text evidence="12">Interacts with CtaB.</text>
</comment>
<keyword evidence="12" id="KW-1003">Cell membrane</keyword>
<name>A0A1I7J1X1_9PROT</name>
<dbReference type="PANTHER" id="PTHR23289">
    <property type="entry name" value="CYTOCHROME C OXIDASE ASSEMBLY PROTEIN COX15"/>
    <property type="match status" value="1"/>
</dbReference>
<dbReference type="InterPro" id="IPR023754">
    <property type="entry name" value="HemeA_Synthase_type2"/>
</dbReference>
<dbReference type="PANTHER" id="PTHR23289:SF2">
    <property type="entry name" value="CYTOCHROME C OXIDASE ASSEMBLY PROTEIN COX15 HOMOLOG"/>
    <property type="match status" value="1"/>
</dbReference>
<feature type="transmembrane region" description="Helical" evidence="12">
    <location>
        <begin position="24"/>
        <end position="44"/>
    </location>
</feature>
<evidence type="ECO:0000313" key="13">
    <source>
        <dbReference type="EMBL" id="SFU79173.1"/>
    </source>
</evidence>
<comment type="cofactor">
    <cofactor evidence="1 12">
        <name>heme b</name>
        <dbReference type="ChEBI" id="CHEBI:60344"/>
    </cofactor>
</comment>
<dbReference type="EC" id="1.17.99.9" evidence="12"/>
<evidence type="ECO:0000256" key="2">
    <source>
        <dbReference type="ARBA" id="ARBA00004141"/>
    </source>
</evidence>
<feature type="transmembrane region" description="Helical" evidence="12">
    <location>
        <begin position="139"/>
        <end position="162"/>
    </location>
</feature>
<feature type="transmembrane region" description="Helical" evidence="12">
    <location>
        <begin position="278"/>
        <end position="294"/>
    </location>
</feature>
<evidence type="ECO:0000256" key="5">
    <source>
        <dbReference type="ARBA" id="ARBA00022989"/>
    </source>
</evidence>
<proteinExistence type="inferred from homology"/>
<evidence type="ECO:0000256" key="7">
    <source>
        <dbReference type="ARBA" id="ARBA00023004"/>
    </source>
</evidence>
<accession>A0A1I7J1X1</accession>
<feature type="transmembrane region" description="Helical" evidence="12">
    <location>
        <begin position="306"/>
        <end position="327"/>
    </location>
</feature>
<evidence type="ECO:0000256" key="10">
    <source>
        <dbReference type="ARBA" id="ARBA00044501"/>
    </source>
</evidence>
<evidence type="ECO:0000256" key="12">
    <source>
        <dbReference type="HAMAP-Rule" id="MF_01665"/>
    </source>
</evidence>
<dbReference type="AlphaFoldDB" id="A0A1I7J1X1"/>
<feature type="transmembrane region" description="Helical" evidence="12">
    <location>
        <begin position="174"/>
        <end position="194"/>
    </location>
</feature>
<dbReference type="UniPathway" id="UPA00269">
    <property type="reaction ID" value="UER00713"/>
</dbReference>
<dbReference type="RefSeq" id="WP_074929358.1">
    <property type="nucleotide sequence ID" value="NZ_FPBL01000013.1"/>
</dbReference>
<comment type="pathway">
    <text evidence="10 12">Porphyrin-containing compound metabolism; heme A biosynthesis; heme A from heme O: step 1/1.</text>
</comment>
<gene>
    <name evidence="12" type="primary">ctaA</name>
    <name evidence="13" type="ORF">SAMN05216339_11335</name>
</gene>
<feature type="transmembrane region" description="Helical" evidence="12">
    <location>
        <begin position="333"/>
        <end position="352"/>
    </location>
</feature>
<comment type="similarity">
    <text evidence="12">Belongs to the COX15/CtaA family. Type 2 subfamily.</text>
</comment>
<protein>
    <recommendedName>
        <fullName evidence="12">Heme A synthase</fullName>
        <shortName evidence="12">HAS</shortName>
        <ecNumber evidence="12">1.17.99.9</ecNumber>
    </recommendedName>
    <alternativeName>
        <fullName evidence="12">Cytochrome aa3-controlling protein</fullName>
    </alternativeName>
</protein>
<dbReference type="OrthoDB" id="1447144at2"/>
<comment type="catalytic activity">
    <reaction evidence="11">
        <text>Fe(II)-heme o + 2 A + H2O = Fe(II)-heme a + 2 AH2</text>
        <dbReference type="Rhea" id="RHEA:63388"/>
        <dbReference type="ChEBI" id="CHEBI:13193"/>
        <dbReference type="ChEBI" id="CHEBI:15377"/>
        <dbReference type="ChEBI" id="CHEBI:17499"/>
        <dbReference type="ChEBI" id="CHEBI:60530"/>
        <dbReference type="ChEBI" id="CHEBI:61715"/>
        <dbReference type="EC" id="1.17.99.9"/>
    </reaction>
    <physiologicalReaction direction="left-to-right" evidence="11">
        <dbReference type="Rhea" id="RHEA:63389"/>
    </physiologicalReaction>
</comment>
<feature type="transmembrane region" description="Helical" evidence="12">
    <location>
        <begin position="109"/>
        <end position="127"/>
    </location>
</feature>
<keyword evidence="7 12" id="KW-0408">Iron</keyword>
<reference evidence="13 14" key="1">
    <citation type="submission" date="2016-10" db="EMBL/GenBank/DDBJ databases">
        <authorList>
            <person name="de Groot N.N."/>
        </authorList>
    </citation>
    <scope>NUCLEOTIDE SEQUENCE [LARGE SCALE GENOMIC DNA]</scope>
    <source>
        <strain evidence="13 14">Nm24</strain>
    </source>
</reference>
<evidence type="ECO:0000256" key="11">
    <source>
        <dbReference type="ARBA" id="ARBA00048044"/>
    </source>
</evidence>
<dbReference type="HAMAP" id="MF_01665">
    <property type="entry name" value="HemeA_synth_type2"/>
    <property type="match status" value="1"/>
</dbReference>
<dbReference type="GO" id="GO:0016653">
    <property type="term" value="F:oxidoreductase activity, acting on NAD(P)H, heme protein as acceptor"/>
    <property type="evidence" value="ECO:0007669"/>
    <property type="project" value="TreeGrafter"/>
</dbReference>
<keyword evidence="3 12" id="KW-0812">Transmembrane</keyword>
<feature type="transmembrane region" description="Helical" evidence="12">
    <location>
        <begin position="214"/>
        <end position="236"/>
    </location>
</feature>
<dbReference type="Proteomes" id="UP000183926">
    <property type="component" value="Unassembled WGS sequence"/>
</dbReference>
<feature type="binding site" description="axial binding residue" evidence="12">
    <location>
        <position position="337"/>
    </location>
    <ligand>
        <name>heme</name>
        <dbReference type="ChEBI" id="CHEBI:30413"/>
    </ligand>
    <ligandPart>
        <name>Fe</name>
        <dbReference type="ChEBI" id="CHEBI:18248"/>
    </ligandPart>
</feature>
<evidence type="ECO:0000256" key="3">
    <source>
        <dbReference type="ARBA" id="ARBA00022692"/>
    </source>
</evidence>
<organism evidence="13 14">
    <name type="scientific">Nitrosomonas eutropha</name>
    <dbReference type="NCBI Taxonomy" id="916"/>
    <lineage>
        <taxon>Bacteria</taxon>
        <taxon>Pseudomonadati</taxon>
        <taxon>Pseudomonadota</taxon>
        <taxon>Betaproteobacteria</taxon>
        <taxon>Nitrosomonadales</taxon>
        <taxon>Nitrosomonadaceae</taxon>
        <taxon>Nitrosomonas</taxon>
    </lineage>
</organism>
<evidence type="ECO:0000313" key="14">
    <source>
        <dbReference type="Proteomes" id="UP000183926"/>
    </source>
</evidence>
<dbReference type="GO" id="GO:0005886">
    <property type="term" value="C:plasma membrane"/>
    <property type="evidence" value="ECO:0007669"/>
    <property type="project" value="UniProtKB-SubCell"/>
</dbReference>
<evidence type="ECO:0000256" key="8">
    <source>
        <dbReference type="ARBA" id="ARBA00023133"/>
    </source>
</evidence>
<evidence type="ECO:0000256" key="4">
    <source>
        <dbReference type="ARBA" id="ARBA00022723"/>
    </source>
</evidence>
<dbReference type="EMBL" id="FPBL01000013">
    <property type="protein sequence ID" value="SFU79173.1"/>
    <property type="molecule type" value="Genomic_DNA"/>
</dbReference>
<keyword evidence="5 12" id="KW-1133">Transmembrane helix</keyword>